<keyword evidence="1" id="KW-0472">Membrane</keyword>
<evidence type="ECO:0000256" key="1">
    <source>
        <dbReference type="SAM" id="Phobius"/>
    </source>
</evidence>
<proteinExistence type="predicted"/>
<evidence type="ECO:0000313" key="4">
    <source>
        <dbReference type="Proteomes" id="UP000053523"/>
    </source>
</evidence>
<dbReference type="PANTHER" id="PTHR34473">
    <property type="entry name" value="UPF0699 TRANSMEMBRANE PROTEIN YDBS"/>
    <property type="match status" value="1"/>
</dbReference>
<gene>
    <name evidence="3" type="ORF">AL503_007780</name>
</gene>
<protein>
    <recommendedName>
        <fullName evidence="2">YdbS-like PH domain-containing protein</fullName>
    </recommendedName>
</protein>
<organism evidence="3 4">
    <name type="scientific">Staphylococcus haemolyticus</name>
    <dbReference type="NCBI Taxonomy" id="1283"/>
    <lineage>
        <taxon>Bacteria</taxon>
        <taxon>Bacillati</taxon>
        <taxon>Bacillota</taxon>
        <taxon>Bacilli</taxon>
        <taxon>Bacillales</taxon>
        <taxon>Staphylococcaceae</taxon>
        <taxon>Staphylococcus</taxon>
    </lineage>
</organism>
<dbReference type="Pfam" id="PF03703">
    <property type="entry name" value="bPH_2"/>
    <property type="match status" value="1"/>
</dbReference>
<dbReference type="Proteomes" id="UP000053523">
    <property type="component" value="Unassembled WGS sequence"/>
</dbReference>
<dbReference type="EMBL" id="LORN02000015">
    <property type="protein sequence ID" value="PNN20690.1"/>
    <property type="molecule type" value="Genomic_DNA"/>
</dbReference>
<keyword evidence="1" id="KW-0812">Transmembrane</keyword>
<feature type="domain" description="YdbS-like PH" evidence="2">
    <location>
        <begin position="73"/>
        <end position="147"/>
    </location>
</feature>
<evidence type="ECO:0000313" key="3">
    <source>
        <dbReference type="EMBL" id="PNN20690.1"/>
    </source>
</evidence>
<feature type="transmembrane region" description="Helical" evidence="1">
    <location>
        <begin position="21"/>
        <end position="41"/>
    </location>
</feature>
<sequence>MSNYNYMNKNGPKVMRIASMITTIIFTIIVIIASILCDLYIEEMSRALLVSLAIALIILCCVVFIVITPFLKYKNFRYGYSNDEIYIRRGIIFINTKIIPFYRIQNIDIEEGFLMRKYKLASLHLSTAGGVSQIDLIAKKDAIKLKQMIQKKKSIQQNDISEMNTKIDHSNIPSE</sequence>
<feature type="transmembrane region" description="Helical" evidence="1">
    <location>
        <begin position="47"/>
        <end position="71"/>
    </location>
</feature>
<accession>A0A2K0A6P3</accession>
<comment type="caution">
    <text evidence="3">The sequence shown here is derived from an EMBL/GenBank/DDBJ whole genome shotgun (WGS) entry which is preliminary data.</text>
</comment>
<evidence type="ECO:0000259" key="2">
    <source>
        <dbReference type="Pfam" id="PF03703"/>
    </source>
</evidence>
<dbReference type="InterPro" id="IPR005182">
    <property type="entry name" value="YdbS-like_PH"/>
</dbReference>
<keyword evidence="1" id="KW-1133">Transmembrane helix</keyword>
<dbReference type="PANTHER" id="PTHR34473:SF2">
    <property type="entry name" value="UPF0699 TRANSMEMBRANE PROTEIN YDBT"/>
    <property type="match status" value="1"/>
</dbReference>
<dbReference type="RefSeq" id="WP_037551985.1">
    <property type="nucleotide sequence ID" value="NZ_CAJCFZ010000015.1"/>
</dbReference>
<reference evidence="3 4" key="1">
    <citation type="submission" date="2017-12" db="EMBL/GenBank/DDBJ databases">
        <title>FDA dAtabase for Regulatory Grade micrObial Sequences (FDA-ARGOS): Supporting development and validation of Infectious Disease Dx tests.</title>
        <authorList>
            <person name="Hoffmann M."/>
            <person name="Allard M."/>
            <person name="Evans P."/>
            <person name="Brown E."/>
            <person name="Tallon L."/>
            <person name="Sadzewicz L."/>
            <person name="Sengamalay N."/>
            <person name="Ott S."/>
            <person name="Godinez A."/>
            <person name="Nagaraj S."/>
            <person name="Vavikolanu K."/>
            <person name="Aluvathingal J."/>
            <person name="Nadendla S."/>
            <person name="Sichtig H."/>
        </authorList>
    </citation>
    <scope>NUCLEOTIDE SEQUENCE [LARGE SCALE GENOMIC DNA]</scope>
    <source>
        <strain evidence="3 4">FDAARGOS_148</strain>
    </source>
</reference>
<name>A0A2K0A6P3_STAHA</name>
<dbReference type="AlphaFoldDB" id="A0A2K0A6P3"/>